<organism evidence="4 5">
    <name type="scientific">Shewanella chilikensis</name>
    <dbReference type="NCBI Taxonomy" id="558541"/>
    <lineage>
        <taxon>Bacteria</taxon>
        <taxon>Pseudomonadati</taxon>
        <taxon>Pseudomonadota</taxon>
        <taxon>Gammaproteobacteria</taxon>
        <taxon>Alteromonadales</taxon>
        <taxon>Shewanellaceae</taxon>
        <taxon>Shewanella</taxon>
    </lineage>
</organism>
<dbReference type="EMBL" id="CP045857">
    <property type="protein sequence ID" value="QIJ03443.1"/>
    <property type="molecule type" value="Genomic_DNA"/>
</dbReference>
<proteinExistence type="predicted"/>
<feature type="region of interest" description="Disordered" evidence="1">
    <location>
        <begin position="23"/>
        <end position="47"/>
    </location>
</feature>
<evidence type="ECO:0000313" key="5">
    <source>
        <dbReference type="Proteomes" id="UP000502117"/>
    </source>
</evidence>
<dbReference type="InterPro" id="IPR036280">
    <property type="entry name" value="Multihaem_cyt_sf"/>
</dbReference>
<dbReference type="KEGG" id="schk:GII14_04110"/>
<dbReference type="CDD" id="cd08168">
    <property type="entry name" value="Cytochrom_C3"/>
    <property type="match status" value="1"/>
</dbReference>
<dbReference type="Gene3D" id="3.90.10.10">
    <property type="entry name" value="Cytochrome C3"/>
    <property type="match status" value="1"/>
</dbReference>
<dbReference type="SUPFAM" id="SSF48695">
    <property type="entry name" value="Multiheme cytochromes"/>
    <property type="match status" value="1"/>
</dbReference>
<dbReference type="Gene3D" id="1.10.1130.10">
    <property type="entry name" value="Flavocytochrome C3, Chain A"/>
    <property type="match status" value="1"/>
</dbReference>
<sequence>MRKIKKYQMVMIIAAALGVSACGSDGKDGKPGDPGTPGIPGTPGEPPVVTTSAVAKVLDWHFGDGLVNVEFTVENQDGVPVEDLDKVELLSTVTNAQGFLADTVTMTYFAGESNSKGTLTHQGDGVYTLSMPREGVTSESVGIGYIRPGNGNNGMPRTKRVMLTQTDQYAQVSTTEDAKCVACHGEFTAATGNSTWGWHQHHHALNNDQEVVIVEACLSCHTQTEKKDGGYALNTLAMIGHGKMSDGEGGKVSKGHAALWGNYSMDMKRCSTCHADDVQFTASINGCVTCHTGLFDADRVGNVDHTGFTDASCQTCHGPDGYMYAHKNGAARDEALNRYHFELISVQRSADKSQIEVTVKATDADGKSVDIAAISDATPRGWATIVKHGEAVLPGRDEGHVARSTGGVTNEDGSYTYTIEHAAPYQDGEVLLGGVDGRISYADGNAPITVSNIKEVRRTSSDGMKCLNCHTEGLQGHGGQRGGFDLGGDACTQCHSAYNWAPGKQGEDYPMAWGPLVHNMHFGDYKVKRGVNDMPTTDKNKKVECVACHTGEINLDKVAPAVVLNGLDENSVYGITAISANCVACHSTPAAKAHMSTQGGDFNVAITPSGVHQGEKVEFKVFDPAPIVESCSVCHTPARMAEAHQY</sequence>
<dbReference type="RefSeq" id="WP_165564512.1">
    <property type="nucleotide sequence ID" value="NZ_CP045857.1"/>
</dbReference>
<reference evidence="4 5" key="1">
    <citation type="submission" date="2019-11" db="EMBL/GenBank/DDBJ databases">
        <title>Complete Genome Sequence of Shewanella chilikensis Strain DC57, Isolated from Corroded Seal Rings at a floating production facility in Australia.</title>
        <authorList>
            <person name="Salgar-Chaparro S.J."/>
            <person name="Castillo-Villamizar G.A."/>
            <person name="Poehlein A."/>
            <person name="Daniel R."/>
            <person name="Machuca L."/>
        </authorList>
    </citation>
    <scope>NUCLEOTIDE SEQUENCE [LARGE SCALE GENOMIC DNA]</scope>
    <source>
        <strain evidence="4 5">DC57</strain>
    </source>
</reference>
<dbReference type="Pfam" id="PF22113">
    <property type="entry name" value="Mtrc-MtrF_II-IV_dom"/>
    <property type="match status" value="1"/>
</dbReference>
<accession>A0A6G7LNR8</accession>
<gene>
    <name evidence="4" type="ORF">GII14_04110</name>
</gene>
<feature type="domain" description="Outer membrane cytochrome MtrC/MtrF-like" evidence="3">
    <location>
        <begin position="464"/>
        <end position="644"/>
    </location>
</feature>
<name>A0A6G7LNR8_9GAMM</name>
<evidence type="ECO:0000256" key="1">
    <source>
        <dbReference type="SAM" id="MobiDB-lite"/>
    </source>
</evidence>
<dbReference type="InterPro" id="IPR054337">
    <property type="entry name" value="Mtrc-MtrF-like_dom_II/IV"/>
</dbReference>
<protein>
    <recommendedName>
        <fullName evidence="3">Outer membrane cytochrome MtrC/MtrF-like domain-containing protein</fullName>
    </recommendedName>
</protein>
<dbReference type="AlphaFoldDB" id="A0A6G7LNR8"/>
<feature type="signal peptide" evidence="2">
    <location>
        <begin position="1"/>
        <end position="21"/>
    </location>
</feature>
<dbReference type="PROSITE" id="PS51257">
    <property type="entry name" value="PROKAR_LIPOPROTEIN"/>
    <property type="match status" value="1"/>
</dbReference>
<evidence type="ECO:0000256" key="2">
    <source>
        <dbReference type="SAM" id="SignalP"/>
    </source>
</evidence>
<evidence type="ECO:0000313" key="4">
    <source>
        <dbReference type="EMBL" id="QIJ03443.1"/>
    </source>
</evidence>
<evidence type="ECO:0000259" key="3">
    <source>
        <dbReference type="Pfam" id="PF22113"/>
    </source>
</evidence>
<keyword evidence="2" id="KW-0732">Signal</keyword>
<dbReference type="Proteomes" id="UP000502117">
    <property type="component" value="Chromosome"/>
</dbReference>
<feature type="chain" id="PRO_5026119160" description="Outer membrane cytochrome MtrC/MtrF-like domain-containing protein" evidence="2">
    <location>
        <begin position="22"/>
        <end position="646"/>
    </location>
</feature>